<dbReference type="PANTHER" id="PTHR46558">
    <property type="entry name" value="TRACRIPTIONAL REGULATORY PROTEIN-RELATED-RELATED"/>
    <property type="match status" value="1"/>
</dbReference>
<dbReference type="SMART" id="SM00530">
    <property type="entry name" value="HTH_XRE"/>
    <property type="match status" value="1"/>
</dbReference>
<dbReference type="PROSITE" id="PS50943">
    <property type="entry name" value="HTH_CROC1"/>
    <property type="match status" value="1"/>
</dbReference>
<dbReference type="PATRIC" id="fig|1423769.4.peg.717"/>
<dbReference type="CDD" id="cd00093">
    <property type="entry name" value="HTH_XRE"/>
    <property type="match status" value="1"/>
</dbReference>
<reference evidence="3 4" key="1">
    <citation type="journal article" date="2015" name="Genome Announc.">
        <title>Expanding the biotechnology potential of lactobacilli through comparative genomics of 213 strains and associated genera.</title>
        <authorList>
            <person name="Sun Z."/>
            <person name="Harris H.M."/>
            <person name="McCann A."/>
            <person name="Guo C."/>
            <person name="Argimon S."/>
            <person name="Zhang W."/>
            <person name="Yang X."/>
            <person name="Jeffery I.B."/>
            <person name="Cooney J.C."/>
            <person name="Kagawa T.F."/>
            <person name="Liu W."/>
            <person name="Song Y."/>
            <person name="Salvetti E."/>
            <person name="Wrobel A."/>
            <person name="Rasinkangas P."/>
            <person name="Parkhill J."/>
            <person name="Rea M.C."/>
            <person name="O'Sullivan O."/>
            <person name="Ritari J."/>
            <person name="Douillard F.P."/>
            <person name="Paul Ross R."/>
            <person name="Yang R."/>
            <person name="Briner A.E."/>
            <person name="Felis G.E."/>
            <person name="de Vos W.M."/>
            <person name="Barrangou R."/>
            <person name="Klaenhammer T.R."/>
            <person name="Caufield P.W."/>
            <person name="Cui Y."/>
            <person name="Zhang H."/>
            <person name="O'Toole P.W."/>
        </authorList>
    </citation>
    <scope>NUCLEOTIDE SEQUENCE [LARGE SCALE GENOMIC DNA]</scope>
    <source>
        <strain evidence="3 4">DSM 13343</strain>
    </source>
</reference>
<dbReference type="InterPro" id="IPR001387">
    <property type="entry name" value="Cro/C1-type_HTH"/>
</dbReference>
<evidence type="ECO:0000256" key="1">
    <source>
        <dbReference type="ARBA" id="ARBA00023125"/>
    </source>
</evidence>
<keyword evidence="1" id="KW-0238">DNA-binding</keyword>
<accession>A0A0R1QLZ6</accession>
<dbReference type="InterPro" id="IPR010982">
    <property type="entry name" value="Lambda_DNA-bd_dom_sf"/>
</dbReference>
<keyword evidence="4" id="KW-1185">Reference proteome</keyword>
<dbReference type="AlphaFoldDB" id="A0A0R1QLZ6"/>
<dbReference type="GO" id="GO:0003677">
    <property type="term" value="F:DNA binding"/>
    <property type="evidence" value="ECO:0007669"/>
    <property type="project" value="UniProtKB-KW"/>
</dbReference>
<evidence type="ECO:0000313" key="3">
    <source>
        <dbReference type="EMBL" id="KRL45513.1"/>
    </source>
</evidence>
<protein>
    <recommendedName>
        <fullName evidence="2">HTH cro/C1-type domain-containing protein</fullName>
    </recommendedName>
</protein>
<evidence type="ECO:0000313" key="4">
    <source>
        <dbReference type="Proteomes" id="UP000051790"/>
    </source>
</evidence>
<feature type="domain" description="HTH cro/C1-type" evidence="2">
    <location>
        <begin position="10"/>
        <end position="64"/>
    </location>
</feature>
<dbReference type="SUPFAM" id="SSF47413">
    <property type="entry name" value="lambda repressor-like DNA-binding domains"/>
    <property type="match status" value="1"/>
</dbReference>
<organism evidence="3 4">
    <name type="scientific">Lacticaseibacillus manihotivorans DSM 13343 = JCM 12514</name>
    <dbReference type="NCBI Taxonomy" id="1423769"/>
    <lineage>
        <taxon>Bacteria</taxon>
        <taxon>Bacillati</taxon>
        <taxon>Bacillota</taxon>
        <taxon>Bacilli</taxon>
        <taxon>Lactobacillales</taxon>
        <taxon>Lactobacillaceae</taxon>
        <taxon>Lacticaseibacillus</taxon>
    </lineage>
</organism>
<name>A0A0R1QLZ6_9LACO</name>
<sequence length="136" mass="15640">MVEMMIGEKLAAQRIKLDWTQQELADKLFVTRQTISKWELDKSQPDLDDLALLCQLLHLDVGKLLKTAQLNDGSTDELLAEPAITAIKPVATLRPFYVRAKLNGREYPQPVQWGKQWLKQIDQTRLWLARQSSVNN</sequence>
<dbReference type="Pfam" id="PF01381">
    <property type="entry name" value="HTH_3"/>
    <property type="match status" value="1"/>
</dbReference>
<evidence type="ECO:0000259" key="2">
    <source>
        <dbReference type="PROSITE" id="PS50943"/>
    </source>
</evidence>
<dbReference type="Gene3D" id="1.10.260.40">
    <property type="entry name" value="lambda repressor-like DNA-binding domains"/>
    <property type="match status" value="1"/>
</dbReference>
<gene>
    <name evidence="3" type="ORF">FD01_GL000671</name>
</gene>
<dbReference type="PANTHER" id="PTHR46558:SF4">
    <property type="entry name" value="DNA-BIDING PHAGE PROTEIN"/>
    <property type="match status" value="1"/>
</dbReference>
<dbReference type="EMBL" id="AZEU01000125">
    <property type="protein sequence ID" value="KRL45513.1"/>
    <property type="molecule type" value="Genomic_DNA"/>
</dbReference>
<dbReference type="Proteomes" id="UP000051790">
    <property type="component" value="Unassembled WGS sequence"/>
</dbReference>
<proteinExistence type="predicted"/>
<comment type="caution">
    <text evidence="3">The sequence shown here is derived from an EMBL/GenBank/DDBJ whole genome shotgun (WGS) entry which is preliminary data.</text>
</comment>